<comment type="caution">
    <text evidence="1">The sequence shown here is derived from an EMBL/GenBank/DDBJ whole genome shotgun (WGS) entry which is preliminary data.</text>
</comment>
<dbReference type="Proteomes" id="UP000660745">
    <property type="component" value="Unassembled WGS sequence"/>
</dbReference>
<reference evidence="1" key="2">
    <citation type="submission" date="2020-09" db="EMBL/GenBank/DDBJ databases">
        <authorList>
            <person name="Sun Q."/>
            <person name="Zhou Y."/>
        </authorList>
    </citation>
    <scope>NUCLEOTIDE SEQUENCE</scope>
    <source>
        <strain evidence="1">CGMCC 4.7430</strain>
    </source>
</reference>
<reference evidence="1" key="1">
    <citation type="journal article" date="2014" name="Int. J. Syst. Evol. Microbiol.">
        <title>Complete genome sequence of Corynebacterium casei LMG S-19264T (=DSM 44701T), isolated from a smear-ripened cheese.</title>
        <authorList>
            <consortium name="US DOE Joint Genome Institute (JGI-PGF)"/>
            <person name="Walter F."/>
            <person name="Albersmeier A."/>
            <person name="Kalinowski J."/>
            <person name="Ruckert C."/>
        </authorList>
    </citation>
    <scope>NUCLEOTIDE SEQUENCE</scope>
    <source>
        <strain evidence="1">CGMCC 4.7430</strain>
    </source>
</reference>
<proteinExistence type="predicted"/>
<dbReference type="EMBL" id="BMNK01000016">
    <property type="protein sequence ID" value="GGP14406.1"/>
    <property type="molecule type" value="Genomic_DNA"/>
</dbReference>
<keyword evidence="2" id="KW-1185">Reference proteome</keyword>
<organism evidence="1 2">
    <name type="scientific">Nonomuraea glycinis</name>
    <dbReference type="NCBI Taxonomy" id="2047744"/>
    <lineage>
        <taxon>Bacteria</taxon>
        <taxon>Bacillati</taxon>
        <taxon>Actinomycetota</taxon>
        <taxon>Actinomycetes</taxon>
        <taxon>Streptosporangiales</taxon>
        <taxon>Streptosporangiaceae</taxon>
        <taxon>Nonomuraea</taxon>
    </lineage>
</organism>
<protein>
    <submittedName>
        <fullName evidence="1">Uncharacterized protein</fullName>
    </submittedName>
</protein>
<accession>A0A918E9M0</accession>
<gene>
    <name evidence="1" type="ORF">GCM10012278_70080</name>
</gene>
<sequence>MVSPHWRAVAANRHTRPRFLKEVAKLLNQPAFEPNLKDPLSEWIRNLATHTSSSGSPEMTEIPAMG</sequence>
<evidence type="ECO:0000313" key="1">
    <source>
        <dbReference type="EMBL" id="GGP14406.1"/>
    </source>
</evidence>
<dbReference type="AlphaFoldDB" id="A0A918E9M0"/>
<name>A0A918E9M0_9ACTN</name>
<evidence type="ECO:0000313" key="2">
    <source>
        <dbReference type="Proteomes" id="UP000660745"/>
    </source>
</evidence>